<evidence type="ECO:0000313" key="4">
    <source>
        <dbReference type="Proteomes" id="UP000550729"/>
    </source>
</evidence>
<dbReference type="GO" id="GO:0006289">
    <property type="term" value="P:nucleotide-excision repair"/>
    <property type="evidence" value="ECO:0007669"/>
    <property type="project" value="InterPro"/>
</dbReference>
<dbReference type="InterPro" id="IPR050066">
    <property type="entry name" value="UvrABC_protein_C"/>
</dbReference>
<dbReference type="PANTHER" id="PTHR30562:SF1">
    <property type="entry name" value="UVRABC SYSTEM PROTEIN C"/>
    <property type="match status" value="1"/>
</dbReference>
<dbReference type="InterPro" id="IPR000305">
    <property type="entry name" value="GIY-YIG_endonuc"/>
</dbReference>
<dbReference type="GO" id="GO:0006260">
    <property type="term" value="P:DNA replication"/>
    <property type="evidence" value="ECO:0007669"/>
    <property type="project" value="InterPro"/>
</dbReference>
<dbReference type="AlphaFoldDB" id="A0A848KYY5"/>
<feature type="domain" description="GIY-YIG" evidence="2">
    <location>
        <begin position="239"/>
        <end position="317"/>
    </location>
</feature>
<dbReference type="GO" id="GO:0009380">
    <property type="term" value="C:excinuclease repair complex"/>
    <property type="evidence" value="ECO:0007669"/>
    <property type="project" value="TreeGrafter"/>
</dbReference>
<evidence type="ECO:0000256" key="1">
    <source>
        <dbReference type="ARBA" id="ARBA00022839"/>
    </source>
</evidence>
<name>A0A848KYY5_9ACTN</name>
<keyword evidence="4" id="KW-1185">Reference proteome</keyword>
<organism evidence="3 4">
    <name type="scientific">Gordonia asplenii</name>
    <dbReference type="NCBI Taxonomy" id="2725283"/>
    <lineage>
        <taxon>Bacteria</taxon>
        <taxon>Bacillati</taxon>
        <taxon>Actinomycetota</taxon>
        <taxon>Actinomycetes</taxon>
        <taxon>Mycobacteriales</taxon>
        <taxon>Gordoniaceae</taxon>
        <taxon>Gordonia</taxon>
    </lineage>
</organism>
<dbReference type="EMBL" id="JABBNB010000022">
    <property type="protein sequence ID" value="NMO03357.1"/>
    <property type="molecule type" value="Genomic_DNA"/>
</dbReference>
<dbReference type="SUPFAM" id="SSF82771">
    <property type="entry name" value="GIY-YIG endonuclease"/>
    <property type="match status" value="1"/>
</dbReference>
<keyword evidence="1 3" id="KW-0378">Hydrolase</keyword>
<dbReference type="Pfam" id="PF00929">
    <property type="entry name" value="RNase_T"/>
    <property type="match status" value="1"/>
</dbReference>
<keyword evidence="1 3" id="KW-0540">Nuclease</keyword>
<dbReference type="CDD" id="cd06127">
    <property type="entry name" value="DEDDh"/>
    <property type="match status" value="1"/>
</dbReference>
<dbReference type="InterPro" id="IPR013520">
    <property type="entry name" value="Ribonucl_H"/>
</dbReference>
<dbReference type="CDD" id="cd10434">
    <property type="entry name" value="GIY-YIG_UvrC_Cho"/>
    <property type="match status" value="1"/>
</dbReference>
<dbReference type="FunFam" id="3.30.420.10:FF:000045">
    <property type="entry name" value="3'-5' exonuclease DinG"/>
    <property type="match status" value="1"/>
</dbReference>
<dbReference type="PROSITE" id="PS50164">
    <property type="entry name" value="GIY_YIG"/>
    <property type="match status" value="1"/>
</dbReference>
<dbReference type="PANTHER" id="PTHR30562">
    <property type="entry name" value="UVRC/OXIDOREDUCTASE"/>
    <property type="match status" value="1"/>
</dbReference>
<dbReference type="SMART" id="SM00479">
    <property type="entry name" value="EXOIII"/>
    <property type="match status" value="1"/>
</dbReference>
<proteinExistence type="predicted"/>
<dbReference type="NCBIfam" id="TIGR00573">
    <property type="entry name" value="dnaq"/>
    <property type="match status" value="1"/>
</dbReference>
<dbReference type="Proteomes" id="UP000550729">
    <property type="component" value="Unassembled WGS sequence"/>
</dbReference>
<dbReference type="GO" id="GO:0003887">
    <property type="term" value="F:DNA-directed DNA polymerase activity"/>
    <property type="evidence" value="ECO:0007669"/>
    <property type="project" value="InterPro"/>
</dbReference>
<dbReference type="InterPro" id="IPR012337">
    <property type="entry name" value="RNaseH-like_sf"/>
</dbReference>
<dbReference type="SMART" id="SM00465">
    <property type="entry name" value="GIYc"/>
    <property type="match status" value="1"/>
</dbReference>
<accession>A0A848KYY5</accession>
<dbReference type="SUPFAM" id="SSF46600">
    <property type="entry name" value="C-terminal UvrC-binding domain of UvrB"/>
    <property type="match status" value="1"/>
</dbReference>
<dbReference type="GO" id="GO:0004527">
    <property type="term" value="F:exonuclease activity"/>
    <property type="evidence" value="ECO:0007669"/>
    <property type="project" value="UniProtKB-KW"/>
</dbReference>
<dbReference type="NCBIfam" id="NF005905">
    <property type="entry name" value="PRK07883.1-3"/>
    <property type="match status" value="1"/>
</dbReference>
<keyword evidence="1 3" id="KW-0269">Exonuclease</keyword>
<dbReference type="NCBIfam" id="NF005907">
    <property type="entry name" value="PRK07883.1-5"/>
    <property type="match status" value="1"/>
</dbReference>
<protein>
    <submittedName>
        <fullName evidence="3">DEDD exonuclease domain-containing protein</fullName>
    </submittedName>
</protein>
<dbReference type="InterPro" id="IPR036397">
    <property type="entry name" value="RNaseH_sf"/>
</dbReference>
<evidence type="ECO:0000313" key="3">
    <source>
        <dbReference type="EMBL" id="NMO03357.1"/>
    </source>
</evidence>
<evidence type="ECO:0000259" key="2">
    <source>
        <dbReference type="PROSITE" id="PS50164"/>
    </source>
</evidence>
<dbReference type="SUPFAM" id="SSF53098">
    <property type="entry name" value="Ribonuclease H-like"/>
    <property type="match status" value="1"/>
</dbReference>
<dbReference type="InterPro" id="IPR047296">
    <property type="entry name" value="GIY-YIG_UvrC_Cho"/>
</dbReference>
<reference evidence="3 4" key="1">
    <citation type="submission" date="2020-04" db="EMBL/GenBank/DDBJ databases">
        <title>Gordonia sp. nov. TBRC 11910.</title>
        <authorList>
            <person name="Suriyachadkun C."/>
        </authorList>
    </citation>
    <scope>NUCLEOTIDE SEQUENCE [LARGE SCALE GENOMIC DNA]</scope>
    <source>
        <strain evidence="3 4">TBRC 11910</strain>
    </source>
</reference>
<comment type="caution">
    <text evidence="3">The sequence shown here is derived from an EMBL/GenBank/DDBJ whole genome shotgun (WGS) entry which is preliminary data.</text>
</comment>
<dbReference type="Gene3D" id="3.30.420.10">
    <property type="entry name" value="Ribonuclease H-like superfamily/Ribonuclease H"/>
    <property type="match status" value="1"/>
</dbReference>
<dbReference type="GO" id="GO:0003677">
    <property type="term" value="F:DNA binding"/>
    <property type="evidence" value="ECO:0007669"/>
    <property type="project" value="InterPro"/>
</dbReference>
<dbReference type="Gene3D" id="3.40.1440.10">
    <property type="entry name" value="GIY-YIG endonuclease"/>
    <property type="match status" value="1"/>
</dbReference>
<dbReference type="InterPro" id="IPR006054">
    <property type="entry name" value="DnaQ"/>
</dbReference>
<sequence length="587" mass="63516">MPTHESAAARRRSRRTSSPTEAELIAAVYGGIDQPLFETPLVVVDLETTGGAVTDAITEIGAVRIQRGEVVGEFATLVDPGRDIPPQIVTLTGITTAMVTSAPTIASVLPAFVEFARGAVLVAHNARFDTGFLRRGLQSLDLDWPFAATLCTVAMARRILSRDEAPTVKLAALADLFDVATRPTHRALDDARATVEVFYRLLERVGNRGVHTYRELLEYLPRATPAQRAKRHLAAALPRRPGVYLFRGPADEVLYVGTAVDLRRRVSSYFSGAETRPRMSEMVALATRVDHVECAHALEAGVRELRLLAAHTPAYNRRSKQPHKGWWIVLTSERFPRLRVSRSPDADCIGPVANRVTAQAIADQLSSAAQLRTCTTHLGSKTKHHWCPAESPGARAVGGCRAASEVPQTLPDYLPRVSAVHALLIGTSDDLLCTLRDQMNGYAAAEMFETAARHRDRLSATIDALARCQRLHAMCSIAELVVARSDGAHGWEFAVVRHGRLANAGVARRGTAPMAVVDALVSSAQTVTADAGPLHGAPAEEASLIYRWITEPGARIVATSDALSLPARAACRWEGWLSVARGARAIR</sequence>
<gene>
    <name evidence="3" type="ORF">HH308_19265</name>
</gene>
<dbReference type="InterPro" id="IPR035901">
    <property type="entry name" value="GIY-YIG_endonuc_sf"/>
</dbReference>
<dbReference type="InterPro" id="IPR036876">
    <property type="entry name" value="UVR_dom_sf"/>
</dbReference>